<dbReference type="HOGENOM" id="CLU_086287_0_0_5"/>
<evidence type="ECO:0000313" key="3">
    <source>
        <dbReference type="Proteomes" id="UP000032160"/>
    </source>
</evidence>
<dbReference type="Gene3D" id="3.40.50.1820">
    <property type="entry name" value="alpha/beta hydrolase"/>
    <property type="match status" value="1"/>
</dbReference>
<sequence>MPDVIFNGPAGRIEGRYHHQGKPNSPIALILHPHPQFGGTMNNQTVYELFYMFANRGFSVLRFNFRGVGRSQGGFDGGIGELSDAAAALDWLQTYNVDSRTCWVAGFSFGAWIGMQLLMRRPEIDGFISVAPPANSYDFSFLAPCPSSGIFVSGDQDQVAPVDDVEKLVERLRAQKGITIDQEVIKGANHFFETGSKQMLDTVATYLDRRLVEDQQAKDAKKDGK</sequence>
<dbReference type="InterPro" id="IPR000383">
    <property type="entry name" value="Xaa-Pro-like_dom"/>
</dbReference>
<accession>X5MEG5</accession>
<keyword evidence="2" id="KW-0378">Hydrolase</keyword>
<organism evidence="2 3">
    <name type="scientific">Candidatus Phaeomarinibacter ectocarpi</name>
    <dbReference type="NCBI Taxonomy" id="1458461"/>
    <lineage>
        <taxon>Bacteria</taxon>
        <taxon>Pseudomonadati</taxon>
        <taxon>Pseudomonadota</taxon>
        <taxon>Alphaproteobacteria</taxon>
        <taxon>Hyphomicrobiales</taxon>
        <taxon>Parvibaculaceae</taxon>
        <taxon>Candidatus Phaeomarinibacter</taxon>
    </lineage>
</organism>
<dbReference type="Pfam" id="PF02129">
    <property type="entry name" value="Peptidase_S15"/>
    <property type="match status" value="1"/>
</dbReference>
<keyword evidence="3" id="KW-1185">Reference proteome</keyword>
<proteinExistence type="predicted"/>
<dbReference type="RefSeq" id="WP_043948854.1">
    <property type="nucleotide sequence ID" value="NZ_HG966617.1"/>
</dbReference>
<feature type="domain" description="Xaa-Pro dipeptidyl-peptidase-like" evidence="1">
    <location>
        <begin position="29"/>
        <end position="210"/>
    </location>
</feature>
<dbReference type="InterPro" id="IPR029058">
    <property type="entry name" value="AB_hydrolase_fold"/>
</dbReference>
<dbReference type="SUPFAM" id="SSF53474">
    <property type="entry name" value="alpha/beta-Hydrolases"/>
    <property type="match status" value="1"/>
</dbReference>
<name>X5MEG5_9HYPH</name>
<dbReference type="OrthoDB" id="9800435at2"/>
<protein>
    <submittedName>
        <fullName evidence="2">Alpha/beta hydrolase</fullName>
    </submittedName>
</protein>
<dbReference type="Proteomes" id="UP000032160">
    <property type="component" value="Chromosome I"/>
</dbReference>
<dbReference type="ESTHER" id="9rhiz-x5meg5">
    <property type="family name" value="Atu1826-like"/>
</dbReference>
<dbReference type="GO" id="GO:0016787">
    <property type="term" value="F:hydrolase activity"/>
    <property type="evidence" value="ECO:0007669"/>
    <property type="project" value="UniProtKB-KW"/>
</dbReference>
<evidence type="ECO:0000313" key="2">
    <source>
        <dbReference type="EMBL" id="CDO60927.1"/>
    </source>
</evidence>
<dbReference type="PANTHER" id="PTHR42103">
    <property type="entry name" value="ALPHA/BETA-HYDROLASES SUPERFAMILY PROTEIN"/>
    <property type="match status" value="1"/>
</dbReference>
<reference evidence="2 3" key="1">
    <citation type="journal article" date="2014" name="Front. Genet.">
        <title>Genome and metabolic network of "Candidatus Phaeomarinobacter ectocarpi" Ec32, a new candidate genus of Alphaproteobacteria frequently associated with brown algae.</title>
        <authorList>
            <person name="Dittami S.M."/>
            <person name="Barbeyron T."/>
            <person name="Boyen C."/>
            <person name="Cambefort J."/>
            <person name="Collet G."/>
            <person name="Delage L."/>
            <person name="Gobet A."/>
            <person name="Groisillier A."/>
            <person name="Leblanc C."/>
            <person name="Michel G."/>
            <person name="Scornet D."/>
            <person name="Siegel A."/>
            <person name="Tapia J.E."/>
            <person name="Tonon T."/>
        </authorList>
    </citation>
    <scope>NUCLEOTIDE SEQUENCE [LARGE SCALE GENOMIC DNA]</scope>
    <source>
        <strain evidence="2 3">Ec32</strain>
    </source>
</reference>
<gene>
    <name evidence="2" type="ORF">BN1012_Phect2714</name>
</gene>
<dbReference type="PATRIC" id="fig|1458461.3.peg.2720"/>
<dbReference type="PANTHER" id="PTHR42103:SF2">
    <property type="entry name" value="AB HYDROLASE-1 DOMAIN-CONTAINING PROTEIN"/>
    <property type="match status" value="1"/>
</dbReference>
<dbReference type="STRING" id="1458461.BN1012_Phect2714"/>
<dbReference type="AlphaFoldDB" id="X5MEG5"/>
<dbReference type="EMBL" id="HG966617">
    <property type="protein sequence ID" value="CDO60927.1"/>
    <property type="molecule type" value="Genomic_DNA"/>
</dbReference>
<dbReference type="KEGG" id="pect:BN1012_Phect2714"/>
<evidence type="ECO:0000259" key="1">
    <source>
        <dbReference type="Pfam" id="PF02129"/>
    </source>
</evidence>